<name>A0A1G7T480_9PSED</name>
<evidence type="ECO:0000256" key="3">
    <source>
        <dbReference type="ARBA" id="ARBA00022729"/>
    </source>
</evidence>
<sequence length="144" mass="16124">MNAVGLHLKGLCLKEIGLCAALLIGGLAAAVGHADEEDEMMGFIVDDCISLVGHNFYNAFTDRLRATSRLDFNLVVRERPDPRWGSLIWVEYDQRIVYRRFIAPNATETRELAVQAADDVRAAVVQRKLQVQLQDNIDLGKDEL</sequence>
<evidence type="ECO:0000313" key="5">
    <source>
        <dbReference type="Proteomes" id="UP000182894"/>
    </source>
</evidence>
<gene>
    <name evidence="4" type="ORF">SAMN05216605_101661</name>
</gene>
<evidence type="ECO:0000313" key="4">
    <source>
        <dbReference type="EMBL" id="SDG30041.1"/>
    </source>
</evidence>
<evidence type="ECO:0000256" key="1">
    <source>
        <dbReference type="ARBA" id="ARBA00003989"/>
    </source>
</evidence>
<dbReference type="EMBL" id="FNCO01000001">
    <property type="protein sequence ID" value="SDG30041.1"/>
    <property type="molecule type" value="Genomic_DNA"/>
</dbReference>
<proteinExistence type="predicted"/>
<dbReference type="AlphaFoldDB" id="A0A1G7T480"/>
<reference evidence="5" key="1">
    <citation type="submission" date="2016-10" db="EMBL/GenBank/DDBJ databases">
        <authorList>
            <person name="Varghese N."/>
            <person name="Submissions S."/>
        </authorList>
    </citation>
    <scope>NUCLEOTIDE SEQUENCE [LARGE SCALE GENOMIC DNA]</scope>
    <source>
        <strain evidence="5">ATCC 700689</strain>
    </source>
</reference>
<accession>A0A1G7T480</accession>
<dbReference type="Proteomes" id="UP000182894">
    <property type="component" value="Unassembled WGS sequence"/>
</dbReference>
<evidence type="ECO:0000256" key="2">
    <source>
        <dbReference type="ARBA" id="ARBA00014024"/>
    </source>
</evidence>
<organism evidence="4 5">
    <name type="scientific">Pseudomonas abietaniphila</name>
    <dbReference type="NCBI Taxonomy" id="89065"/>
    <lineage>
        <taxon>Bacteria</taxon>
        <taxon>Pseudomonadati</taxon>
        <taxon>Pseudomonadota</taxon>
        <taxon>Gammaproteobacteria</taxon>
        <taxon>Pseudomonadales</taxon>
        <taxon>Pseudomonadaceae</taxon>
        <taxon>Pseudomonas</taxon>
    </lineage>
</organism>
<dbReference type="InterPro" id="IPR018900">
    <property type="entry name" value="Curli_CsgE"/>
</dbReference>
<dbReference type="STRING" id="89065.SAMN05216605_101661"/>
<protein>
    <recommendedName>
        <fullName evidence="2">Curli production assembly/transport component CsgE</fullName>
    </recommendedName>
</protein>
<dbReference type="OrthoDB" id="6869495at2"/>
<dbReference type="Pfam" id="PF10627">
    <property type="entry name" value="CsgE"/>
    <property type="match status" value="1"/>
</dbReference>
<keyword evidence="3" id="KW-0732">Signal</keyword>
<keyword evidence="5" id="KW-1185">Reference proteome</keyword>
<dbReference type="RefSeq" id="WP_074750139.1">
    <property type="nucleotide sequence ID" value="NZ_FNCO01000001.1"/>
</dbReference>
<dbReference type="NCBIfam" id="NF007701">
    <property type="entry name" value="PRK10386.1"/>
    <property type="match status" value="1"/>
</dbReference>
<comment type="function">
    <text evidence="1">May be involved in the biogenesis of curli organelles.</text>
</comment>